<dbReference type="RefSeq" id="WP_367854800.1">
    <property type="nucleotide sequence ID" value="NZ_JBFOHK010000003.1"/>
</dbReference>
<protein>
    <submittedName>
        <fullName evidence="2">Uncharacterized protein</fullName>
    </submittedName>
</protein>
<keyword evidence="1" id="KW-0175">Coiled coil</keyword>
<gene>
    <name evidence="2" type="ORF">ABQJ54_13370</name>
</gene>
<evidence type="ECO:0000313" key="2">
    <source>
        <dbReference type="EMBL" id="MEW9572743.1"/>
    </source>
</evidence>
<organism evidence="2 3">
    <name type="scientific">Rhodanobacter lycopersici</name>
    <dbReference type="NCBI Taxonomy" id="3162487"/>
    <lineage>
        <taxon>Bacteria</taxon>
        <taxon>Pseudomonadati</taxon>
        <taxon>Pseudomonadota</taxon>
        <taxon>Gammaproteobacteria</taxon>
        <taxon>Lysobacterales</taxon>
        <taxon>Rhodanobacteraceae</taxon>
        <taxon>Rhodanobacter</taxon>
    </lineage>
</organism>
<comment type="caution">
    <text evidence="2">The sequence shown here is derived from an EMBL/GenBank/DDBJ whole genome shotgun (WGS) entry which is preliminary data.</text>
</comment>
<evidence type="ECO:0000256" key="1">
    <source>
        <dbReference type="SAM" id="Coils"/>
    </source>
</evidence>
<sequence length="243" mass="27410">MDLDSHERYNGDVQEWVDEETQALKAAGIVIVECTDLIQEHANCVILPTEGFRDFIKATAQPMVFLYRGDCDVSVRISSRIEDVCEEGEDPALMVRAFETQHALLVKRAKAACSSHFYAELNVLHQGGFVLAGVLAQAYEDLLAALQAFCENAEDRRAEAKDAQLQLDEETLDELAEELMKDPAFAAIRGKRKRCVYVSDKYGLRVPRHHRGELRRVDQTCDPMDSNLVGLVERVSDRLDLLR</sequence>
<dbReference type="Proteomes" id="UP001556220">
    <property type="component" value="Unassembled WGS sequence"/>
</dbReference>
<feature type="coiled-coil region" evidence="1">
    <location>
        <begin position="136"/>
        <end position="178"/>
    </location>
</feature>
<dbReference type="EMBL" id="JBFOHK010000003">
    <property type="protein sequence ID" value="MEW9572743.1"/>
    <property type="molecule type" value="Genomic_DNA"/>
</dbReference>
<keyword evidence="3" id="KW-1185">Reference proteome</keyword>
<accession>A0ABV3QFX5</accession>
<reference evidence="2 3" key="1">
    <citation type="submission" date="2024-06" db="EMBL/GenBank/DDBJ databases">
        <authorList>
            <person name="Woo H."/>
        </authorList>
    </citation>
    <scope>NUCLEOTIDE SEQUENCE [LARGE SCALE GENOMIC DNA]</scope>
    <source>
        <strain evidence="2 3">Si-c</strain>
    </source>
</reference>
<evidence type="ECO:0000313" key="3">
    <source>
        <dbReference type="Proteomes" id="UP001556220"/>
    </source>
</evidence>
<proteinExistence type="predicted"/>
<name>A0ABV3QFX5_9GAMM</name>